<evidence type="ECO:0000313" key="1">
    <source>
        <dbReference type="EMBL" id="TXD93770.1"/>
    </source>
</evidence>
<gene>
    <name evidence="1" type="ORF">ES724_08915</name>
</gene>
<evidence type="ECO:0000313" key="2">
    <source>
        <dbReference type="Proteomes" id="UP000321367"/>
    </source>
</evidence>
<sequence>MKDLNHFQLRGKRGKRNLLIVGLYAVDNDDFISRITLQNTDAIAKEEACNGWIRANPRDTSPVTLRGVIPEIEPDNFRKFDIQHYVHYRKLSLKPEIMIN</sequence>
<dbReference type="AlphaFoldDB" id="A0A5C6ZSV7"/>
<proteinExistence type="predicted"/>
<name>A0A5C6ZSV7_9FLAO</name>
<dbReference type="Proteomes" id="UP000321367">
    <property type="component" value="Unassembled WGS sequence"/>
</dbReference>
<accession>A0A5C6ZSV7</accession>
<keyword evidence="2" id="KW-1185">Reference proteome</keyword>
<organism evidence="1 2">
    <name type="scientific">Gillisia hiemivivida</name>
    <dbReference type="NCBI Taxonomy" id="291190"/>
    <lineage>
        <taxon>Bacteria</taxon>
        <taxon>Pseudomonadati</taxon>
        <taxon>Bacteroidota</taxon>
        <taxon>Flavobacteriia</taxon>
        <taxon>Flavobacteriales</taxon>
        <taxon>Flavobacteriaceae</taxon>
        <taxon>Gillisia</taxon>
    </lineage>
</organism>
<comment type="caution">
    <text evidence="1">The sequence shown here is derived from an EMBL/GenBank/DDBJ whole genome shotgun (WGS) entry which is preliminary data.</text>
</comment>
<reference evidence="1 2" key="1">
    <citation type="submission" date="2019-08" db="EMBL/GenBank/DDBJ databases">
        <title>Genome sequence of Gillisia hiemivivida IC154 (type strain).</title>
        <authorList>
            <person name="Bowman J.P."/>
        </authorList>
    </citation>
    <scope>NUCLEOTIDE SEQUENCE [LARGE SCALE GENOMIC DNA]</scope>
    <source>
        <strain evidence="1 2">IC154</strain>
    </source>
</reference>
<protein>
    <submittedName>
        <fullName evidence="1">Uncharacterized protein</fullName>
    </submittedName>
</protein>
<dbReference type="OrthoDB" id="9807577at2"/>
<dbReference type="RefSeq" id="WP_146932231.1">
    <property type="nucleotide sequence ID" value="NZ_CBCSHZ010000008.1"/>
</dbReference>
<dbReference type="EMBL" id="VORY01000008">
    <property type="protein sequence ID" value="TXD93770.1"/>
    <property type="molecule type" value="Genomic_DNA"/>
</dbReference>